<feature type="transmembrane region" description="Helical" evidence="9">
    <location>
        <begin position="128"/>
        <end position="151"/>
    </location>
</feature>
<feature type="transmembrane region" description="Helical" evidence="9">
    <location>
        <begin position="191"/>
        <end position="209"/>
    </location>
</feature>
<evidence type="ECO:0000256" key="8">
    <source>
        <dbReference type="ARBA" id="ARBA00023136"/>
    </source>
</evidence>
<evidence type="ECO:0000256" key="7">
    <source>
        <dbReference type="ARBA" id="ARBA00023047"/>
    </source>
</evidence>
<proteinExistence type="inferred from homology"/>
<evidence type="ECO:0000256" key="1">
    <source>
        <dbReference type="ARBA" id="ARBA00004651"/>
    </source>
</evidence>
<dbReference type="InterPro" id="IPR013525">
    <property type="entry name" value="ABC2_TM"/>
</dbReference>
<evidence type="ECO:0000256" key="4">
    <source>
        <dbReference type="ARBA" id="ARBA00022475"/>
    </source>
</evidence>
<dbReference type="GO" id="GO:0015920">
    <property type="term" value="P:lipopolysaccharide transport"/>
    <property type="evidence" value="ECO:0007669"/>
    <property type="project" value="TreeGrafter"/>
</dbReference>
<keyword evidence="12" id="KW-1185">Reference proteome</keyword>
<sequence length="281" mass="31269">MHAMIQSQSQTIRKGPMFAAQDYLSGLRDLRASAYLAAKQIQTEHRRNLLGTAWVLIGFAITAGGIAWLIAQLQGRPISLHIPYVVFGFAAWNFISSSVTEGCHALTRNRGLMLQAPMPRSIFVFSLVLKKLYLLALHLMAAGVIAAALGWRPSLEMFLILPALAIFTTTAIGIVSTLAVVCAVYRDISEVVNSVMRLSFFFTPIIWTIDTRFGERVDIQSLKTVVTYNPFAYFLEILRAPMLGETPDALAWIITGLIGLAMLTLGFLFVEWLGRRLVYWL</sequence>
<reference evidence="12" key="1">
    <citation type="submission" date="2018-05" db="EMBL/GenBank/DDBJ databases">
        <authorList>
            <person name="Liu B.-T."/>
        </authorList>
    </citation>
    <scope>NUCLEOTIDE SEQUENCE [LARGE SCALE GENOMIC DNA]</scope>
    <source>
        <strain evidence="12">WD6-1</strain>
    </source>
</reference>
<dbReference type="GO" id="GO:0005886">
    <property type="term" value="C:plasma membrane"/>
    <property type="evidence" value="ECO:0007669"/>
    <property type="project" value="UniProtKB-SubCell"/>
</dbReference>
<comment type="caution">
    <text evidence="11">The sequence shown here is derived from an EMBL/GenBank/DDBJ whole genome shotgun (WGS) entry which is preliminary data.</text>
</comment>
<evidence type="ECO:0000256" key="3">
    <source>
        <dbReference type="ARBA" id="ARBA00022448"/>
    </source>
</evidence>
<feature type="domain" description="ABC-2 type transporter transmembrane" evidence="10">
    <location>
        <begin position="37"/>
        <end position="242"/>
    </location>
</feature>
<keyword evidence="5 9" id="KW-0812">Transmembrane</keyword>
<dbReference type="Pfam" id="PF01061">
    <property type="entry name" value="ABC2_membrane"/>
    <property type="match status" value="1"/>
</dbReference>
<dbReference type="GO" id="GO:0140359">
    <property type="term" value="F:ABC-type transporter activity"/>
    <property type="evidence" value="ECO:0007669"/>
    <property type="project" value="InterPro"/>
</dbReference>
<evidence type="ECO:0000256" key="6">
    <source>
        <dbReference type="ARBA" id="ARBA00022989"/>
    </source>
</evidence>
<evidence type="ECO:0000256" key="5">
    <source>
        <dbReference type="ARBA" id="ARBA00022692"/>
    </source>
</evidence>
<feature type="transmembrane region" description="Helical" evidence="9">
    <location>
        <begin position="49"/>
        <end position="70"/>
    </location>
</feature>
<name>A0A2U2BXF5_9PROT</name>
<evidence type="ECO:0000259" key="10">
    <source>
        <dbReference type="Pfam" id="PF01061"/>
    </source>
</evidence>
<evidence type="ECO:0000256" key="9">
    <source>
        <dbReference type="SAM" id="Phobius"/>
    </source>
</evidence>
<comment type="similarity">
    <text evidence="2">Belongs to the ABC-2 integral membrane protein family.</text>
</comment>
<dbReference type="EMBL" id="QEXV01000001">
    <property type="protein sequence ID" value="PWE18695.1"/>
    <property type="molecule type" value="Genomic_DNA"/>
</dbReference>
<protein>
    <recommendedName>
        <fullName evidence="10">ABC-2 type transporter transmembrane domain-containing protein</fullName>
    </recommendedName>
</protein>
<keyword evidence="4" id="KW-1003">Cell membrane</keyword>
<dbReference type="PANTHER" id="PTHR30413">
    <property type="entry name" value="INNER MEMBRANE TRANSPORT PERMEASE"/>
    <property type="match status" value="1"/>
</dbReference>
<feature type="transmembrane region" description="Helical" evidence="9">
    <location>
        <begin position="249"/>
        <end position="270"/>
    </location>
</feature>
<organism evidence="11 12">
    <name type="scientific">Marinicauda salina</name>
    <dbReference type="NCBI Taxonomy" id="2135793"/>
    <lineage>
        <taxon>Bacteria</taxon>
        <taxon>Pseudomonadati</taxon>
        <taxon>Pseudomonadota</taxon>
        <taxon>Alphaproteobacteria</taxon>
        <taxon>Maricaulales</taxon>
        <taxon>Maricaulaceae</taxon>
        <taxon>Marinicauda</taxon>
    </lineage>
</organism>
<evidence type="ECO:0000313" key="12">
    <source>
        <dbReference type="Proteomes" id="UP000245168"/>
    </source>
</evidence>
<keyword evidence="8 9" id="KW-0472">Membrane</keyword>
<keyword evidence="3" id="KW-0813">Transport</keyword>
<dbReference type="AlphaFoldDB" id="A0A2U2BXF5"/>
<dbReference type="OrthoDB" id="9796017at2"/>
<dbReference type="Proteomes" id="UP000245168">
    <property type="component" value="Unassembled WGS sequence"/>
</dbReference>
<gene>
    <name evidence="11" type="ORF">DDZ18_03635</name>
</gene>
<feature type="transmembrane region" description="Helical" evidence="9">
    <location>
        <begin position="157"/>
        <end position="184"/>
    </location>
</feature>
<keyword evidence="7" id="KW-0762">Sugar transport</keyword>
<dbReference type="PANTHER" id="PTHR30413:SF10">
    <property type="entry name" value="CAPSULE POLYSACCHARIDE EXPORT INNER-MEMBRANE PROTEIN CTRC"/>
    <property type="match status" value="1"/>
</dbReference>
<accession>A0A2U2BXF5</accession>
<evidence type="ECO:0000313" key="11">
    <source>
        <dbReference type="EMBL" id="PWE18695.1"/>
    </source>
</evidence>
<dbReference type="GO" id="GO:0015774">
    <property type="term" value="P:polysaccharide transport"/>
    <property type="evidence" value="ECO:0007669"/>
    <property type="project" value="UniProtKB-KW"/>
</dbReference>
<keyword evidence="6 9" id="KW-1133">Transmembrane helix</keyword>
<dbReference type="RefSeq" id="WP_109251969.1">
    <property type="nucleotide sequence ID" value="NZ_QEXV01000001.1"/>
</dbReference>
<feature type="transmembrane region" description="Helical" evidence="9">
    <location>
        <begin position="82"/>
        <end position="107"/>
    </location>
</feature>
<keyword evidence="7" id="KW-0625">Polysaccharide transport</keyword>
<comment type="subcellular location">
    <subcellularLocation>
        <location evidence="1">Cell membrane</location>
        <topology evidence="1">Multi-pass membrane protein</topology>
    </subcellularLocation>
</comment>
<evidence type="ECO:0000256" key="2">
    <source>
        <dbReference type="ARBA" id="ARBA00007783"/>
    </source>
</evidence>